<accession>A0A0K2TUV7</accession>
<dbReference type="OrthoDB" id="191979at2759"/>
<protein>
    <submittedName>
        <fullName evidence="2">Putative LOC100904944 [Metaseiulus occidentalis]</fullName>
    </submittedName>
</protein>
<dbReference type="Pfam" id="PF03096">
    <property type="entry name" value="Ndr"/>
    <property type="match status" value="1"/>
</dbReference>
<dbReference type="RefSeq" id="XP_040573586.1">
    <property type="nucleotide sequence ID" value="XM_040717652.2"/>
</dbReference>
<dbReference type="EMBL" id="HACA01012462">
    <property type="protein sequence ID" value="CDW29823.1"/>
    <property type="molecule type" value="Transcribed_RNA"/>
</dbReference>
<dbReference type="SUPFAM" id="SSF53474">
    <property type="entry name" value="alpha/beta-Hydrolases"/>
    <property type="match status" value="1"/>
</dbReference>
<comment type="similarity">
    <text evidence="1">Belongs to the NDRG family.</text>
</comment>
<dbReference type="PANTHER" id="PTHR11034">
    <property type="entry name" value="N-MYC DOWNSTREAM REGULATED"/>
    <property type="match status" value="1"/>
</dbReference>
<dbReference type="AlphaFoldDB" id="A0A0K2TUV7"/>
<proteinExistence type="inferred from homology"/>
<dbReference type="KEGG" id="lsm:121122619"/>
<dbReference type="InterPro" id="IPR029058">
    <property type="entry name" value="AB_hydrolase_fold"/>
</dbReference>
<organism evidence="2">
    <name type="scientific">Lepeophtheirus salmonis</name>
    <name type="common">Salmon louse</name>
    <name type="synonym">Caligus salmonis</name>
    <dbReference type="NCBI Taxonomy" id="72036"/>
    <lineage>
        <taxon>Eukaryota</taxon>
        <taxon>Metazoa</taxon>
        <taxon>Ecdysozoa</taxon>
        <taxon>Arthropoda</taxon>
        <taxon>Crustacea</taxon>
        <taxon>Multicrustacea</taxon>
        <taxon>Hexanauplia</taxon>
        <taxon>Copepoda</taxon>
        <taxon>Siphonostomatoida</taxon>
        <taxon>Caligidae</taxon>
        <taxon>Lepeophtheirus</taxon>
    </lineage>
</organism>
<dbReference type="Gene3D" id="3.40.50.1820">
    <property type="entry name" value="alpha/beta hydrolase"/>
    <property type="match status" value="1"/>
</dbReference>
<name>A0A0K2TUV7_LEPSM</name>
<reference evidence="2" key="1">
    <citation type="submission" date="2014-05" db="EMBL/GenBank/DDBJ databases">
        <authorList>
            <person name="Chronopoulou M."/>
        </authorList>
    </citation>
    <scope>NUCLEOTIDE SEQUENCE</scope>
    <source>
        <tissue evidence="2">Whole organism</tissue>
    </source>
</reference>
<sequence>MDSDPSVHHHIVPTERCGALNVYVQGDLELAHKDDKEKRCVFLTVHDMGTNHHQWMGFVNHPAMMDIRSKSIIIHVDLLGQEDNARGLPGDTKYPSLQEMGEDLVNILDLLRVKYVIGLGVGLGANVIARFGMMHKTRCLGIVCIHPTATKSGVMEHFRDKIGTWKLTPKSDSESYLMFHRFGHKMDSATNKSAAYDLYKNELKAIQMNQKNVNSLVNSFLNRDDITASLSKGMECECLLICGTKCTAFIQNIETFYNNCDKTKTSLIKIDEVGDVLEEVPSKLSQSILLFCKGLGWLTSLTLPGVERRSSIASDTSEGGRRRSMSMEEYDRPNIRRLSLTTNE</sequence>
<evidence type="ECO:0000313" key="2">
    <source>
        <dbReference type="EMBL" id="CDW29823.1"/>
    </source>
</evidence>
<evidence type="ECO:0000256" key="1">
    <source>
        <dbReference type="ARBA" id="ARBA00005598"/>
    </source>
</evidence>
<dbReference type="GeneID" id="121122619"/>
<dbReference type="InterPro" id="IPR004142">
    <property type="entry name" value="NDRG"/>
</dbReference>